<dbReference type="Gene3D" id="3.40.50.12580">
    <property type="match status" value="1"/>
</dbReference>
<dbReference type="InterPro" id="IPR043148">
    <property type="entry name" value="TagF_C"/>
</dbReference>
<proteinExistence type="predicted"/>
<dbReference type="SUPFAM" id="SSF53756">
    <property type="entry name" value="UDP-Glycosyltransferase/glycogen phosphorylase"/>
    <property type="match status" value="1"/>
</dbReference>
<evidence type="ECO:0008006" key="3">
    <source>
        <dbReference type="Google" id="ProtNLM"/>
    </source>
</evidence>
<dbReference type="EMBL" id="VJWE01000013">
    <property type="protein sequence ID" value="TWG37570.1"/>
    <property type="molecule type" value="Genomic_DNA"/>
</dbReference>
<protein>
    <recommendedName>
        <fullName evidence="3">Capsular polysaccharide biosynthesis protein</fullName>
    </recommendedName>
</protein>
<gene>
    <name evidence="1" type="ORF">ATF69_2618</name>
</gene>
<dbReference type="Proteomes" id="UP000321485">
    <property type="component" value="Unassembled WGS sequence"/>
</dbReference>
<comment type="caution">
    <text evidence="1">The sequence shown here is derived from an EMBL/GenBank/DDBJ whole genome shotgun (WGS) entry which is preliminary data.</text>
</comment>
<dbReference type="AlphaFoldDB" id="A0A561XN90"/>
<organism evidence="1 2">
    <name type="scientific">Acidovorax delafieldii</name>
    <name type="common">Pseudomonas delafieldii</name>
    <dbReference type="NCBI Taxonomy" id="47920"/>
    <lineage>
        <taxon>Bacteria</taxon>
        <taxon>Pseudomonadati</taxon>
        <taxon>Pseudomonadota</taxon>
        <taxon>Betaproteobacteria</taxon>
        <taxon>Burkholderiales</taxon>
        <taxon>Comamonadaceae</taxon>
        <taxon>Acidovorax</taxon>
    </lineage>
</organism>
<reference evidence="1 2" key="1">
    <citation type="journal article" date="2015" name="Stand. Genomic Sci.">
        <title>Genomic Encyclopedia of Bacterial and Archaeal Type Strains, Phase III: the genomes of soil and plant-associated and newly described type strains.</title>
        <authorList>
            <person name="Whitman W.B."/>
            <person name="Woyke T."/>
            <person name="Klenk H.P."/>
            <person name="Zhou Y."/>
            <person name="Lilburn T.G."/>
            <person name="Beck B.J."/>
            <person name="De Vos P."/>
            <person name="Vandamme P."/>
            <person name="Eisen J.A."/>
            <person name="Garrity G."/>
            <person name="Hugenholtz P."/>
            <person name="Kyrpides N.C."/>
        </authorList>
    </citation>
    <scope>NUCLEOTIDE SEQUENCE [LARGE SCALE GENOMIC DNA]</scope>
    <source>
        <strain evidence="1 2">DSM 64</strain>
    </source>
</reference>
<evidence type="ECO:0000313" key="2">
    <source>
        <dbReference type="Proteomes" id="UP000321485"/>
    </source>
</evidence>
<dbReference type="Gene3D" id="3.40.50.2000">
    <property type="entry name" value="Glycogen Phosphorylase B"/>
    <property type="match status" value="1"/>
</dbReference>
<sequence length="422" mass="46520">MLNSQTLPRFRTRDPRRRAFFVSYGAGHIAKIAPVVRELRRQGVECLLMALTIGYPKARQLGLEPMGYRDFLPLLGPRMEEALSWGDRLLVGNTHPEVDLEETRCYLGINFLQWVDAEGEVAARLRYQQRGRQGFMPVDFMGRVLDALQPGLVVATSTPRSEEAAIRSAVSRGIPTLTMVDLFAPESDPFLYRPVHARCITVIATEVRERFLAHGLASNQVFVTGSPDFDELFDPCAVEQGRALRAKLGWEGFHIVLWAGILEPDHATFPGAAFGLAVEQALRAWVKNTPQTGLIVRYHPAQYHEFARLAPQECVHLSIPRVDPIAPLLQAADTVIHQVSTVGLQAAVLGKRVLHLGFSAWVQSADFDLGSLGPSELVNSLDEIATMLNNRPAPAADRPVSVPQGPATPRIAELALQLLNSP</sequence>
<evidence type="ECO:0000313" key="1">
    <source>
        <dbReference type="EMBL" id="TWG37570.1"/>
    </source>
</evidence>
<dbReference type="RefSeq" id="WP_146871225.1">
    <property type="nucleotide sequence ID" value="NZ_VJWE01000013.1"/>
</dbReference>
<name>A0A561XN90_ACIDE</name>
<dbReference type="GeneID" id="51111676"/>
<accession>A0A561XN90</accession>